<feature type="transmembrane region" description="Helical" evidence="1">
    <location>
        <begin position="245"/>
        <end position="271"/>
    </location>
</feature>
<protein>
    <recommendedName>
        <fullName evidence="4">Polymerase</fullName>
    </recommendedName>
</protein>
<dbReference type="EMBL" id="QRZM01000029">
    <property type="protein sequence ID" value="RGV68405.1"/>
    <property type="molecule type" value="Genomic_DNA"/>
</dbReference>
<dbReference type="Proteomes" id="UP000284543">
    <property type="component" value="Unassembled WGS sequence"/>
</dbReference>
<sequence length="410" mass="46669">MHTIRNNYQNYISDFHTGEILFFTGYILYLGRGVWATTTFPLPGIISKLCLLLPIVFIGLKIILYDGYTIKPLLFIIVMTLSSLCVLYYTGYLNIFFWILPIIGSRHISFKKILKVYLLIVSAVVFLAFASSLLGVIENYKYIAEDRGIRQSFGIVYTTDFASHIFFITLTAYYLGAEHLNFYHHLLAIITAYLVYHFCNARLDSISILLTVMLFVSGPAVIHSQHMPRNLKKTWICFWKTIGPVFMPILAAASFVLTILYTESISILAVINQLLSNRLRLGQSGIVTHGIRPFGQAIDMIGAGGGLIWSQEYNFVDCSYIHILLRYGIITIFIVLVTYVICCIKNRHDLYFLYTVALIALNCVIAHHLLELEYNPFALALFSSCARLSPKHLECCSRCISPKECYGYRQ</sequence>
<evidence type="ECO:0000256" key="1">
    <source>
        <dbReference type="SAM" id="Phobius"/>
    </source>
</evidence>
<feature type="transmembrane region" description="Helical" evidence="1">
    <location>
        <begin position="49"/>
        <end position="68"/>
    </location>
</feature>
<dbReference type="AlphaFoldDB" id="A0A412YT94"/>
<reference evidence="2 3" key="1">
    <citation type="submission" date="2018-08" db="EMBL/GenBank/DDBJ databases">
        <title>A genome reference for cultivated species of the human gut microbiota.</title>
        <authorList>
            <person name="Zou Y."/>
            <person name="Xue W."/>
            <person name="Luo G."/>
        </authorList>
    </citation>
    <scope>NUCLEOTIDE SEQUENCE [LARGE SCALE GENOMIC DNA]</scope>
    <source>
        <strain evidence="2 3">AF14-18</strain>
    </source>
</reference>
<feature type="transmembrane region" description="Helical" evidence="1">
    <location>
        <begin position="323"/>
        <end position="344"/>
    </location>
</feature>
<dbReference type="RefSeq" id="WP_118019782.1">
    <property type="nucleotide sequence ID" value="NZ_JAQEBA010000028.1"/>
</dbReference>
<name>A0A412YT94_9FIRM</name>
<evidence type="ECO:0000313" key="2">
    <source>
        <dbReference type="EMBL" id="RGV68405.1"/>
    </source>
</evidence>
<gene>
    <name evidence="2" type="ORF">DWW02_29190</name>
</gene>
<feature type="transmembrane region" description="Helical" evidence="1">
    <location>
        <begin position="182"/>
        <end position="199"/>
    </location>
</feature>
<feature type="transmembrane region" description="Helical" evidence="1">
    <location>
        <begin position="116"/>
        <end position="135"/>
    </location>
</feature>
<accession>A0A412YT94</accession>
<evidence type="ECO:0000313" key="3">
    <source>
        <dbReference type="Proteomes" id="UP000284543"/>
    </source>
</evidence>
<evidence type="ECO:0008006" key="4">
    <source>
        <dbReference type="Google" id="ProtNLM"/>
    </source>
</evidence>
<feature type="transmembrane region" description="Helical" evidence="1">
    <location>
        <begin position="20"/>
        <end position="42"/>
    </location>
</feature>
<feature type="transmembrane region" description="Helical" evidence="1">
    <location>
        <begin position="155"/>
        <end position="175"/>
    </location>
</feature>
<comment type="caution">
    <text evidence="2">The sequence shown here is derived from an EMBL/GenBank/DDBJ whole genome shotgun (WGS) entry which is preliminary data.</text>
</comment>
<feature type="transmembrane region" description="Helical" evidence="1">
    <location>
        <begin position="205"/>
        <end position="224"/>
    </location>
</feature>
<organism evidence="2 3">
    <name type="scientific">Enterocloster bolteae</name>
    <dbReference type="NCBI Taxonomy" id="208479"/>
    <lineage>
        <taxon>Bacteria</taxon>
        <taxon>Bacillati</taxon>
        <taxon>Bacillota</taxon>
        <taxon>Clostridia</taxon>
        <taxon>Lachnospirales</taxon>
        <taxon>Lachnospiraceae</taxon>
        <taxon>Enterocloster</taxon>
    </lineage>
</organism>
<keyword evidence="1" id="KW-0472">Membrane</keyword>
<proteinExistence type="predicted"/>
<keyword evidence="1" id="KW-1133">Transmembrane helix</keyword>
<keyword evidence="1" id="KW-0812">Transmembrane</keyword>
<feature type="transmembrane region" description="Helical" evidence="1">
    <location>
        <begin position="74"/>
        <end position="104"/>
    </location>
</feature>
<feature type="transmembrane region" description="Helical" evidence="1">
    <location>
        <begin position="351"/>
        <end position="370"/>
    </location>
</feature>